<dbReference type="Pfam" id="PF00583">
    <property type="entry name" value="Acetyltransf_1"/>
    <property type="match status" value="1"/>
</dbReference>
<feature type="compositionally biased region" description="Low complexity" evidence="1">
    <location>
        <begin position="359"/>
        <end position="376"/>
    </location>
</feature>
<dbReference type="InterPro" id="IPR016181">
    <property type="entry name" value="Acyl_CoA_acyltransferase"/>
</dbReference>
<gene>
    <name evidence="3" type="ORF">HK100_002642</name>
</gene>
<comment type="caution">
    <text evidence="3">The sequence shown here is derived from an EMBL/GenBank/DDBJ whole genome shotgun (WGS) entry which is preliminary data.</text>
</comment>
<organism evidence="3 4">
    <name type="scientific">Physocladia obscura</name>
    <dbReference type="NCBI Taxonomy" id="109957"/>
    <lineage>
        <taxon>Eukaryota</taxon>
        <taxon>Fungi</taxon>
        <taxon>Fungi incertae sedis</taxon>
        <taxon>Chytridiomycota</taxon>
        <taxon>Chytridiomycota incertae sedis</taxon>
        <taxon>Chytridiomycetes</taxon>
        <taxon>Chytridiales</taxon>
        <taxon>Chytriomycetaceae</taxon>
        <taxon>Physocladia</taxon>
    </lineage>
</organism>
<dbReference type="SUPFAM" id="SSF55729">
    <property type="entry name" value="Acyl-CoA N-acyltransferases (Nat)"/>
    <property type="match status" value="1"/>
</dbReference>
<dbReference type="InterPro" id="IPR000182">
    <property type="entry name" value="GNAT_dom"/>
</dbReference>
<dbReference type="Proteomes" id="UP001211907">
    <property type="component" value="Unassembled WGS sequence"/>
</dbReference>
<evidence type="ECO:0000313" key="3">
    <source>
        <dbReference type="EMBL" id="KAJ3111574.1"/>
    </source>
</evidence>
<accession>A0AAD5SV35</accession>
<evidence type="ECO:0000259" key="2">
    <source>
        <dbReference type="PROSITE" id="PS51186"/>
    </source>
</evidence>
<name>A0AAD5SV35_9FUNG</name>
<sequence length="514" mass="54914">MHVKQASKKHAAVLSTLAGTTFVENFGYLIPPGELDGLLSEQYSEAAMAQQLETEIVFFLCNDDDTDGKAPIGFCQLKPDSHSEWFGELEYEKPCWEIHRFYFLQEQHGKGVAKILMDFVLEYLHSEKEVKTVWLFVWSENYKAQAFYKKHGIQDNFKTGMASSSSTTTSVSAAAATTKTTTTTSSAAAASSSSTTTSAAVTTTTTAAATTASTVASGNNVWSTDSSTGFSFSLLGPQSHVGAGGEWYLRTANSIIDGVSLLPSLATIQQIAPGALDGNPNTAGSYTGTSGTSSSGVPTLSNSTAAISSTSSQPAWKRPVEIAGGIVGGIAVLALLSFCYSKYSRSKEEEFERKEQLEAAVNAPSPTATAPTTPTPLNSIKKGSKNNVYDQPSRPPPKQNEPSVLSYGSTQPPSVYSASTAVAAYPPQQPYAPQYAPQQGYAYPPQQQQSYAQQAAYPAQQGYVPAYGQAAYVQQQQQQPPVYTNQPQQSAYAQAQQRQNRATPTRGTPTRGGY</sequence>
<feature type="compositionally biased region" description="Low complexity" evidence="1">
    <location>
        <begin position="282"/>
        <end position="299"/>
    </location>
</feature>
<reference evidence="3" key="1">
    <citation type="submission" date="2020-05" db="EMBL/GenBank/DDBJ databases">
        <title>Phylogenomic resolution of chytrid fungi.</title>
        <authorList>
            <person name="Stajich J.E."/>
            <person name="Amses K."/>
            <person name="Simmons R."/>
            <person name="Seto K."/>
            <person name="Myers J."/>
            <person name="Bonds A."/>
            <person name="Quandt C.A."/>
            <person name="Barry K."/>
            <person name="Liu P."/>
            <person name="Grigoriev I."/>
            <person name="Longcore J.E."/>
            <person name="James T.Y."/>
        </authorList>
    </citation>
    <scope>NUCLEOTIDE SEQUENCE</scope>
    <source>
        <strain evidence="3">JEL0513</strain>
    </source>
</reference>
<feature type="domain" description="N-acetyltransferase" evidence="2">
    <location>
        <begin position="1"/>
        <end position="174"/>
    </location>
</feature>
<feature type="region of interest" description="Disordered" evidence="1">
    <location>
        <begin position="274"/>
        <end position="299"/>
    </location>
</feature>
<keyword evidence="4" id="KW-1185">Reference proteome</keyword>
<dbReference type="AlphaFoldDB" id="A0AAD5SV35"/>
<dbReference type="GO" id="GO:0016747">
    <property type="term" value="F:acyltransferase activity, transferring groups other than amino-acyl groups"/>
    <property type="evidence" value="ECO:0007669"/>
    <property type="project" value="InterPro"/>
</dbReference>
<dbReference type="CDD" id="cd04301">
    <property type="entry name" value="NAT_SF"/>
    <property type="match status" value="1"/>
</dbReference>
<feature type="compositionally biased region" description="Polar residues" evidence="1">
    <location>
        <begin position="400"/>
        <end position="411"/>
    </location>
</feature>
<dbReference type="Gene3D" id="3.40.630.30">
    <property type="match status" value="1"/>
</dbReference>
<proteinExistence type="predicted"/>
<protein>
    <recommendedName>
        <fullName evidence="2">N-acetyltransferase domain-containing protein</fullName>
    </recommendedName>
</protein>
<dbReference type="EMBL" id="JADGJH010001618">
    <property type="protein sequence ID" value="KAJ3111574.1"/>
    <property type="molecule type" value="Genomic_DNA"/>
</dbReference>
<feature type="region of interest" description="Disordered" evidence="1">
    <location>
        <begin position="354"/>
        <end position="412"/>
    </location>
</feature>
<feature type="region of interest" description="Disordered" evidence="1">
    <location>
        <begin position="474"/>
        <end position="514"/>
    </location>
</feature>
<evidence type="ECO:0000256" key="1">
    <source>
        <dbReference type="SAM" id="MobiDB-lite"/>
    </source>
</evidence>
<evidence type="ECO:0000313" key="4">
    <source>
        <dbReference type="Proteomes" id="UP001211907"/>
    </source>
</evidence>
<dbReference type="PROSITE" id="PS51186">
    <property type="entry name" value="GNAT"/>
    <property type="match status" value="1"/>
</dbReference>